<accession>A0A242KBV1</accession>
<dbReference type="AlphaFoldDB" id="A0A242KBV1"/>
<proteinExistence type="predicted"/>
<gene>
    <name evidence="9" type="ORF">A5888_000421</name>
    <name evidence="8" type="ORF">A5888_000455</name>
</gene>
<dbReference type="GO" id="GO:0008982">
    <property type="term" value="F:protein-N(PI)-phosphohistidine-sugar phosphotransferase activity"/>
    <property type="evidence" value="ECO:0007669"/>
    <property type="project" value="InterPro"/>
</dbReference>
<reference evidence="9" key="3">
    <citation type="submission" date="2024-03" db="EMBL/GenBank/DDBJ databases">
        <title>The Genome Sequence of Enterococcus sp. DIV0242b.</title>
        <authorList>
            <consortium name="The Broad Institute Genomics Platform"/>
            <consortium name="The Broad Institute Microbial Omics Core"/>
            <consortium name="The Broad Institute Genomic Center for Infectious Diseases"/>
            <person name="Earl A."/>
            <person name="Manson A."/>
            <person name="Gilmore M."/>
            <person name="Schwartman J."/>
            <person name="Shea T."/>
            <person name="Abouelleil A."/>
            <person name="Cao P."/>
            <person name="Chapman S."/>
            <person name="Cusick C."/>
            <person name="Young S."/>
            <person name="Neafsey D."/>
            <person name="Nusbaum C."/>
            <person name="Birren B."/>
        </authorList>
    </citation>
    <scope>NUCLEOTIDE SEQUENCE</scope>
    <source>
        <strain evidence="9">9E7_DIV0242</strain>
    </source>
</reference>
<evidence type="ECO:0000256" key="5">
    <source>
        <dbReference type="ARBA" id="ARBA00022683"/>
    </source>
</evidence>
<keyword evidence="3" id="KW-0762">Sugar transport</keyword>
<keyword evidence="10" id="KW-1185">Reference proteome</keyword>
<reference evidence="9" key="2">
    <citation type="submission" date="2017-05" db="EMBL/GenBank/DDBJ databases">
        <authorList>
            <consortium name="The Broad Institute Genomics Platform"/>
            <consortium name="The Broad Institute Genomic Center for Infectious Diseases"/>
            <person name="Earl A."/>
            <person name="Manson A."/>
            <person name="Schwartman J."/>
            <person name="Gilmore M."/>
            <person name="Abouelleil A."/>
            <person name="Cao P."/>
            <person name="Chapman S."/>
            <person name="Cusick C."/>
            <person name="Shea T."/>
            <person name="Young S."/>
            <person name="Neafsey D."/>
            <person name="Nusbaum C."/>
            <person name="Birren B."/>
        </authorList>
    </citation>
    <scope>NUCLEOTIDE SEQUENCE</scope>
    <source>
        <strain evidence="9">9E7_DIV0242</strain>
    </source>
</reference>
<dbReference type="PANTHER" id="PTHR34581">
    <property type="entry name" value="PTS SYSTEM N,N'-DIACETYLCHITOBIOSE-SPECIFIC EIIB COMPONENT"/>
    <property type="match status" value="1"/>
</dbReference>
<name>A0A242KBV1_9ENTE</name>
<sequence length="311" mass="35773">MFIYVGCAGGMTSSMFCQRIIKAIDSANSPLRAVFDSVGTIIRRKKEFEGNYDLIFAYGGINLIQAYNAYDIGTIFDVVFIAPQMRHMTKSKQEILKDYPVIVKDIEMKTFGTMDGATAYNNLLDELIGLDYERSYVSNKHPETKNGDKNIELLVLGADRNDSFTDSFFSVWQDLDLRVLTESYSLEALYDFHPEETFDIRVLFGNAAQLSKEEFPKLSRRIDGVLMTPFTNPSLEKKKQWFDDYNIPVFVFDTRHFAIKNGELEAHRFQRILEGISYDSEYTREISPAEWETPPPVKVRKTALFGLISWE</sequence>
<evidence type="ECO:0000259" key="7">
    <source>
        <dbReference type="PROSITE" id="PS51100"/>
    </source>
</evidence>
<dbReference type="EMBL" id="NGMM01000001">
    <property type="protein sequence ID" value="OTP18641.1"/>
    <property type="molecule type" value="Genomic_DNA"/>
</dbReference>
<evidence type="ECO:0000256" key="6">
    <source>
        <dbReference type="PROSITE-ProRule" id="PRU00423"/>
    </source>
</evidence>
<evidence type="ECO:0000256" key="3">
    <source>
        <dbReference type="ARBA" id="ARBA00022597"/>
    </source>
</evidence>
<dbReference type="PROSITE" id="PS51100">
    <property type="entry name" value="PTS_EIIB_TYPE_3"/>
    <property type="match status" value="1"/>
</dbReference>
<protein>
    <recommendedName>
        <fullName evidence="7">PTS EIIB type-3 domain-containing protein</fullName>
    </recommendedName>
</protein>
<keyword evidence="4" id="KW-0808">Transferase</keyword>
<keyword evidence="5" id="KW-0598">Phosphotransferase system</keyword>
<evidence type="ECO:0000256" key="2">
    <source>
        <dbReference type="ARBA" id="ARBA00022553"/>
    </source>
</evidence>
<dbReference type="InterPro" id="IPR013012">
    <property type="entry name" value="PTS_EIIB_3"/>
</dbReference>
<dbReference type="InterPro" id="IPR051819">
    <property type="entry name" value="PTS_sugar-specific_EIIB"/>
</dbReference>
<feature type="modified residue" description="Phosphocysteine; by EIIA" evidence="6">
    <location>
        <position position="7"/>
    </location>
</feature>
<reference evidence="8" key="1">
    <citation type="submission" date="2017-05" db="EMBL/GenBank/DDBJ databases">
        <title>The Genome Sequence of Enterococcus sp. 9E7_DIV0242.</title>
        <authorList>
            <consortium name="The Broad Institute Genomics Platform"/>
            <consortium name="The Broad Institute Genomic Center for Infectious Diseases"/>
            <person name="Earl A."/>
            <person name="Manson A."/>
            <person name="Schwartman J."/>
            <person name="Gilmore M."/>
            <person name="Abouelleil A."/>
            <person name="Cao P."/>
            <person name="Chapman S."/>
            <person name="Cusick C."/>
            <person name="Shea T."/>
            <person name="Young S."/>
            <person name="Neafsey D."/>
            <person name="Nusbaum C."/>
            <person name="Birren B."/>
        </authorList>
    </citation>
    <scope>NUCLEOTIDE SEQUENCE [LARGE SCALE GENOMIC DNA]</scope>
    <source>
        <strain evidence="8">9E7_DIV0242</strain>
    </source>
</reference>
<evidence type="ECO:0000256" key="1">
    <source>
        <dbReference type="ARBA" id="ARBA00022448"/>
    </source>
</evidence>
<dbReference type="RefSeq" id="WP_086347607.1">
    <property type="nucleotide sequence ID" value="NZ_CP147247.1"/>
</dbReference>
<evidence type="ECO:0000313" key="10">
    <source>
        <dbReference type="Proteomes" id="UP000195141"/>
    </source>
</evidence>
<dbReference type="Proteomes" id="UP000195141">
    <property type="component" value="Chromosome"/>
</dbReference>
<feature type="domain" description="PTS EIIB type-3" evidence="7">
    <location>
        <begin position="1"/>
        <end position="133"/>
    </location>
</feature>
<keyword evidence="1" id="KW-0813">Transport</keyword>
<evidence type="ECO:0000313" key="9">
    <source>
        <dbReference type="EMBL" id="WYJ88702.1"/>
    </source>
</evidence>
<evidence type="ECO:0000256" key="4">
    <source>
        <dbReference type="ARBA" id="ARBA00022679"/>
    </source>
</evidence>
<dbReference type="InterPro" id="IPR036095">
    <property type="entry name" value="PTS_EIIB-like_sf"/>
</dbReference>
<organism evidence="8">
    <name type="scientific">Candidatus Enterococcus clewellii</name>
    <dbReference type="NCBI Taxonomy" id="1834193"/>
    <lineage>
        <taxon>Bacteria</taxon>
        <taxon>Bacillati</taxon>
        <taxon>Bacillota</taxon>
        <taxon>Bacilli</taxon>
        <taxon>Lactobacillales</taxon>
        <taxon>Enterococcaceae</taxon>
        <taxon>Enterococcus</taxon>
    </lineage>
</organism>
<dbReference type="OrthoDB" id="5917025at2"/>
<dbReference type="EMBL" id="CP147247">
    <property type="protein sequence ID" value="WYJ88702.1"/>
    <property type="molecule type" value="Genomic_DNA"/>
</dbReference>
<dbReference type="SUPFAM" id="SSF52794">
    <property type="entry name" value="PTS system IIB component-like"/>
    <property type="match status" value="1"/>
</dbReference>
<dbReference type="Gene3D" id="3.40.50.2300">
    <property type="match status" value="1"/>
</dbReference>
<dbReference type="PANTHER" id="PTHR34581:SF2">
    <property type="entry name" value="PTS SYSTEM N,N'-DIACETYLCHITOBIOSE-SPECIFIC EIIB COMPONENT"/>
    <property type="match status" value="1"/>
</dbReference>
<keyword evidence="2" id="KW-0597">Phosphoprotein</keyword>
<evidence type="ECO:0000313" key="8">
    <source>
        <dbReference type="EMBL" id="OTP18641.1"/>
    </source>
</evidence>
<dbReference type="GO" id="GO:0009401">
    <property type="term" value="P:phosphoenolpyruvate-dependent sugar phosphotransferase system"/>
    <property type="evidence" value="ECO:0007669"/>
    <property type="project" value="UniProtKB-KW"/>
</dbReference>